<name>A0ABU1Y5C2_9FLAO</name>
<reference evidence="2 3" key="1">
    <citation type="submission" date="2023-07" db="EMBL/GenBank/DDBJ databases">
        <title>Sorghum-associated microbial communities from plants grown in Nebraska, USA.</title>
        <authorList>
            <person name="Schachtman D."/>
        </authorList>
    </citation>
    <scope>NUCLEOTIDE SEQUENCE [LARGE SCALE GENOMIC DNA]</scope>
    <source>
        <strain evidence="2 3">4129</strain>
    </source>
</reference>
<dbReference type="Gene3D" id="3.40.720.10">
    <property type="entry name" value="Alkaline Phosphatase, subunit A"/>
    <property type="match status" value="1"/>
</dbReference>
<gene>
    <name evidence="2" type="ORF">J2W48_001354</name>
</gene>
<keyword evidence="3" id="KW-1185">Reference proteome</keyword>
<dbReference type="PANTHER" id="PTHR10151:SF120">
    <property type="entry name" value="BIS(5'-ADENOSYL)-TRIPHOSPHATASE"/>
    <property type="match status" value="1"/>
</dbReference>
<feature type="chain" id="PRO_5046117642" evidence="1">
    <location>
        <begin position="24"/>
        <end position="401"/>
    </location>
</feature>
<dbReference type="PANTHER" id="PTHR10151">
    <property type="entry name" value="ECTONUCLEOTIDE PYROPHOSPHATASE/PHOSPHODIESTERASE"/>
    <property type="match status" value="1"/>
</dbReference>
<organism evidence="2 3">
    <name type="scientific">Flavobacterium piscis</name>
    <dbReference type="NCBI Taxonomy" id="1114874"/>
    <lineage>
        <taxon>Bacteria</taxon>
        <taxon>Pseudomonadati</taxon>
        <taxon>Bacteroidota</taxon>
        <taxon>Flavobacteriia</taxon>
        <taxon>Flavobacteriales</taxon>
        <taxon>Flavobacteriaceae</taxon>
        <taxon>Flavobacterium</taxon>
    </lineage>
</organism>
<comment type="caution">
    <text evidence="2">The sequence shown here is derived from an EMBL/GenBank/DDBJ whole genome shotgun (WGS) entry which is preliminary data.</text>
</comment>
<dbReference type="EMBL" id="JAVDWQ010000003">
    <property type="protein sequence ID" value="MDR7209421.1"/>
    <property type="molecule type" value="Genomic_DNA"/>
</dbReference>
<dbReference type="Pfam" id="PF01663">
    <property type="entry name" value="Phosphodiest"/>
    <property type="match status" value="1"/>
</dbReference>
<evidence type="ECO:0000313" key="2">
    <source>
        <dbReference type="EMBL" id="MDR7209421.1"/>
    </source>
</evidence>
<dbReference type="EC" id="3.1.3.1" evidence="2"/>
<keyword evidence="1" id="KW-0732">Signal</keyword>
<accession>A0ABU1Y5C2</accession>
<evidence type="ECO:0000256" key="1">
    <source>
        <dbReference type="SAM" id="SignalP"/>
    </source>
</evidence>
<dbReference type="SUPFAM" id="SSF53649">
    <property type="entry name" value="Alkaline phosphatase-like"/>
    <property type="match status" value="1"/>
</dbReference>
<dbReference type="CDD" id="cd16018">
    <property type="entry name" value="Enpp"/>
    <property type="match status" value="1"/>
</dbReference>
<protein>
    <submittedName>
        <fullName evidence="2">Alkaline phosphatase D</fullName>
        <ecNumber evidence="2">3.1.3.1</ecNumber>
    </submittedName>
</protein>
<dbReference type="Proteomes" id="UP001269081">
    <property type="component" value="Unassembled WGS sequence"/>
</dbReference>
<keyword evidence="2" id="KW-0378">Hydrolase</keyword>
<dbReference type="InterPro" id="IPR017850">
    <property type="entry name" value="Alkaline_phosphatase_core_sf"/>
</dbReference>
<dbReference type="InterPro" id="IPR002591">
    <property type="entry name" value="Phosphodiest/P_Trfase"/>
</dbReference>
<feature type="signal peptide" evidence="1">
    <location>
        <begin position="1"/>
        <end position="23"/>
    </location>
</feature>
<sequence>MRKLTIQLLSVTFCLLTSSLLHSQSEKNAYVVLVSMDGFRWDYAKHFKLKNMNQIAKEGVHARSMQPSYPSKTFPNHYSIVTGLYPDHHGIINNVFYDAALNESFALSTNAKNDSRFYGGNPIWNVAEQQGVKTASFFWPGSDTDQKRPTYYKKYDGKIPYETRIDTVIKWLQLPEKERPHLITLYFDEPDHTGHNFGPLSPENKKMVHKMDSVMGHLSAKLNQLAIGKQINLIIVSDHGMTDISNDKKVAILDYLKPEWLGYKAVINPIMSLQSKPGFQDSIANALKKVPHIKFWRSNEVPKRLHYGNNPRVHDFVIEAKKGYSLVNNKTQHIKGGTHGYDNKEKDMQAIFYAKGPAFKVDKEVKSFQNVSVYPLIAHILGLQIDEVDGKLSEVENMLKN</sequence>
<proteinExistence type="predicted"/>
<dbReference type="RefSeq" id="WP_310279657.1">
    <property type="nucleotide sequence ID" value="NZ_JAVDWQ010000003.1"/>
</dbReference>
<dbReference type="Gene3D" id="3.30.1360.180">
    <property type="match status" value="1"/>
</dbReference>
<dbReference type="GO" id="GO:0004035">
    <property type="term" value="F:alkaline phosphatase activity"/>
    <property type="evidence" value="ECO:0007669"/>
    <property type="project" value="UniProtKB-EC"/>
</dbReference>
<evidence type="ECO:0000313" key="3">
    <source>
        <dbReference type="Proteomes" id="UP001269081"/>
    </source>
</evidence>